<dbReference type="WBParaSite" id="ALUE_0000610001-mRNA-1">
    <property type="protein sequence ID" value="ALUE_0000610001-mRNA-1"/>
    <property type="gene ID" value="ALUE_0000610001"/>
</dbReference>
<proteinExistence type="predicted"/>
<protein>
    <submittedName>
        <fullName evidence="2">Uncharacterized protein</fullName>
    </submittedName>
</protein>
<dbReference type="AlphaFoldDB" id="A0A0M3HTS8"/>
<evidence type="ECO:0000313" key="1">
    <source>
        <dbReference type="Proteomes" id="UP000036681"/>
    </source>
</evidence>
<sequence>MYSLLNLWCRFSFQYNFHNERKAIAEYEKEKAARSSVAKEEPTYSKAVSTTLPLTLDTALRKVRSEGILEPSPAPLNNNSLRKTKSKKMNAVNSFEEFEAKPSLFDLLEMNTIDDKAALEEVLLASVKGGHTFPATVHYSFICFEP</sequence>
<evidence type="ECO:0000313" key="2">
    <source>
        <dbReference type="WBParaSite" id="ALUE_0000610001-mRNA-1"/>
    </source>
</evidence>
<keyword evidence="1" id="KW-1185">Reference proteome</keyword>
<dbReference type="Proteomes" id="UP000036681">
    <property type="component" value="Unplaced"/>
</dbReference>
<name>A0A0M3HTS8_ASCLU</name>
<reference evidence="2" key="1">
    <citation type="submission" date="2017-02" db="UniProtKB">
        <authorList>
            <consortium name="WormBaseParasite"/>
        </authorList>
    </citation>
    <scope>IDENTIFICATION</scope>
</reference>
<accession>A0A0M3HTS8</accession>
<organism evidence="1 2">
    <name type="scientific">Ascaris lumbricoides</name>
    <name type="common">Giant roundworm</name>
    <dbReference type="NCBI Taxonomy" id="6252"/>
    <lineage>
        <taxon>Eukaryota</taxon>
        <taxon>Metazoa</taxon>
        <taxon>Ecdysozoa</taxon>
        <taxon>Nematoda</taxon>
        <taxon>Chromadorea</taxon>
        <taxon>Rhabditida</taxon>
        <taxon>Spirurina</taxon>
        <taxon>Ascaridomorpha</taxon>
        <taxon>Ascaridoidea</taxon>
        <taxon>Ascarididae</taxon>
        <taxon>Ascaris</taxon>
    </lineage>
</organism>